<dbReference type="OrthoDB" id="6354489at2759"/>
<accession>A0A2H8THD2</accession>
<sequence>MKIVKKKVKKPKLNGEVSKSGSGDKTSPRKNENNLLDSRGEPFIKLLCPHCEVTCKTFREYEIHLLKIRHRTAMSQLARKRKHELFMFRQDQRKEQKEIDDKATEEDPKTDINYCKLCQLNFKQPKSDHFSSILHKKIKQFLQPACNVCHLMFASPMRYEHHLCSTNHLKKVDIYDRRTKRMAAVPSADEADGDVDMDNFMVLDSVGSGDDEGSEEGENAQDSKDDGKKKSKSKKEISLGKEFCKKVEVYYCELCKFNLPPHDDVEQQLSLHCRNRVHLQRYVQHCEKNKAQEKTAEVVSKECTDETKSDSDSSNKGVGNEDKNETSDNGDDLSSLNIQHDEEMKNEFDWASLDTVIEVNKSIDDSDNEKSIGDSESK</sequence>
<dbReference type="AlphaFoldDB" id="A0A2H8THD2"/>
<feature type="compositionally biased region" description="Basic and acidic residues" evidence="1">
    <location>
        <begin position="26"/>
        <end position="36"/>
    </location>
</feature>
<proteinExistence type="predicted"/>
<feature type="region of interest" description="Disordered" evidence="1">
    <location>
        <begin position="1"/>
        <end position="36"/>
    </location>
</feature>
<dbReference type="PANTHER" id="PTHR15491:SF18">
    <property type="entry name" value="CIZ1 ZINC FINGER PROTEIN, ISOFORM A"/>
    <property type="match status" value="1"/>
</dbReference>
<organism evidence="2">
    <name type="scientific">Melanaphis sacchari</name>
    <dbReference type="NCBI Taxonomy" id="742174"/>
    <lineage>
        <taxon>Eukaryota</taxon>
        <taxon>Metazoa</taxon>
        <taxon>Ecdysozoa</taxon>
        <taxon>Arthropoda</taxon>
        <taxon>Hexapoda</taxon>
        <taxon>Insecta</taxon>
        <taxon>Pterygota</taxon>
        <taxon>Neoptera</taxon>
        <taxon>Paraneoptera</taxon>
        <taxon>Hemiptera</taxon>
        <taxon>Sternorrhyncha</taxon>
        <taxon>Aphidomorpha</taxon>
        <taxon>Aphidoidea</taxon>
        <taxon>Aphididae</taxon>
        <taxon>Aphidini</taxon>
        <taxon>Melanaphis</taxon>
    </lineage>
</organism>
<feature type="compositionally biased region" description="Basic and acidic residues" evidence="1">
    <location>
        <begin position="221"/>
        <end position="232"/>
    </location>
</feature>
<evidence type="ECO:0000313" key="2">
    <source>
        <dbReference type="EMBL" id="MBW13440.1"/>
    </source>
</evidence>
<feature type="compositionally biased region" description="Basic residues" evidence="1">
    <location>
        <begin position="1"/>
        <end position="12"/>
    </location>
</feature>
<name>A0A2H8THD2_9HEMI</name>
<dbReference type="InterPro" id="IPR026811">
    <property type="entry name" value="CIZ1"/>
</dbReference>
<dbReference type="EMBL" id="GFXV01001635">
    <property type="protein sequence ID" value="MBW13440.1"/>
    <property type="molecule type" value="Transcribed_RNA"/>
</dbReference>
<feature type="region of interest" description="Disordered" evidence="1">
    <location>
        <begin position="206"/>
        <end position="232"/>
    </location>
</feature>
<reference evidence="2" key="1">
    <citation type="submission" date="2017-10" db="EMBL/GenBank/DDBJ databases">
        <title>Transcriptome Assembly of Sugarcane Aphid Adults.</title>
        <authorList>
            <person name="Scully E.D."/>
            <person name="Palmer N.A."/>
            <person name="Geib S.M."/>
            <person name="Sarath G."/>
            <person name="Sattler S.E."/>
        </authorList>
    </citation>
    <scope>NUCLEOTIDE SEQUENCE</scope>
    <source>
        <tissue evidence="2">Whole body</tissue>
    </source>
</reference>
<feature type="region of interest" description="Disordered" evidence="1">
    <location>
        <begin position="290"/>
        <end position="340"/>
    </location>
</feature>
<dbReference type="PANTHER" id="PTHR15491">
    <property type="match status" value="1"/>
</dbReference>
<feature type="compositionally biased region" description="Acidic residues" evidence="1">
    <location>
        <begin position="209"/>
        <end position="219"/>
    </location>
</feature>
<protein>
    <submittedName>
        <fullName evidence="2">Cip1-interacting zinc finger protein</fullName>
    </submittedName>
</protein>
<feature type="compositionally biased region" description="Basic and acidic residues" evidence="1">
    <location>
        <begin position="290"/>
        <end position="326"/>
    </location>
</feature>
<gene>
    <name evidence="2" type="primary">CIZ1_2</name>
</gene>
<evidence type="ECO:0000256" key="1">
    <source>
        <dbReference type="SAM" id="MobiDB-lite"/>
    </source>
</evidence>